<dbReference type="Gene3D" id="3.40.50.720">
    <property type="entry name" value="NAD(P)-binding Rossmann-like Domain"/>
    <property type="match status" value="1"/>
</dbReference>
<dbReference type="Proteomes" id="UP000004508">
    <property type="component" value="Unassembled WGS sequence"/>
</dbReference>
<sequence>MLALRITEFGPPETLHMSEIERPRPGTDEVLVEIRAAGLNPSDIGNILGRFIQTQLPRIPGRDFAGIVVEGPEELRGQEVWASGAEFGFTRDGSHAQYIVAPRDTLSLKPHNLSMEQAGAIGVPFLTAWLTLQASGASKGDSVLVLGARGAVGNAAIELGKMRGLRMFGAQRGEPRGNELYDVINTERPDAQTDLMKLTHGEGVSACIDTVGGPLFDLGLTCLAHGGRLVAITARGDGQVQFNMRDFYHRELHLVGVDSLQLGASQTAHILSEIKQGFEAGTLRAPQEIRTFPLQEAPRAYQLLAQGSAGGKIVFIPC</sequence>
<gene>
    <name evidence="3" type="ORF">Krac_1985</name>
</gene>
<evidence type="ECO:0000256" key="1">
    <source>
        <dbReference type="ARBA" id="ARBA00022857"/>
    </source>
</evidence>
<keyword evidence="1" id="KW-0521">NADP</keyword>
<dbReference type="GO" id="GO:0016491">
    <property type="term" value="F:oxidoreductase activity"/>
    <property type="evidence" value="ECO:0007669"/>
    <property type="project" value="InterPro"/>
</dbReference>
<dbReference type="SMART" id="SM00829">
    <property type="entry name" value="PKS_ER"/>
    <property type="match status" value="1"/>
</dbReference>
<dbReference type="PANTHER" id="PTHR44154:SF1">
    <property type="entry name" value="QUINONE OXIDOREDUCTASE"/>
    <property type="match status" value="1"/>
</dbReference>
<dbReference type="SUPFAM" id="SSF50129">
    <property type="entry name" value="GroES-like"/>
    <property type="match status" value="1"/>
</dbReference>
<dbReference type="OrthoDB" id="648910at2"/>
<dbReference type="RefSeq" id="WP_007918522.1">
    <property type="nucleotide sequence ID" value="NZ_ADVG01000004.1"/>
</dbReference>
<proteinExistence type="predicted"/>
<name>D6U439_KTERA</name>
<protein>
    <submittedName>
        <fullName evidence="3">Alcohol dehydrogenase zinc-binding domain protein</fullName>
    </submittedName>
</protein>
<comment type="caution">
    <text evidence="3">The sequence shown here is derived from an EMBL/GenBank/DDBJ whole genome shotgun (WGS) entry which is preliminary data.</text>
</comment>
<dbReference type="EMBL" id="ADVG01000004">
    <property type="protein sequence ID" value="EFH81277.1"/>
    <property type="molecule type" value="Genomic_DNA"/>
</dbReference>
<reference evidence="3 4" key="1">
    <citation type="journal article" date="2011" name="Stand. Genomic Sci.">
        <title>Non-contiguous finished genome sequence and contextual data of the filamentous soil bacterium Ktedonobacter racemifer type strain (SOSP1-21).</title>
        <authorList>
            <person name="Chang Y.J."/>
            <person name="Land M."/>
            <person name="Hauser L."/>
            <person name="Chertkov O."/>
            <person name="Del Rio T.G."/>
            <person name="Nolan M."/>
            <person name="Copeland A."/>
            <person name="Tice H."/>
            <person name="Cheng J.F."/>
            <person name="Lucas S."/>
            <person name="Han C."/>
            <person name="Goodwin L."/>
            <person name="Pitluck S."/>
            <person name="Ivanova N."/>
            <person name="Ovchinikova G."/>
            <person name="Pati A."/>
            <person name="Chen A."/>
            <person name="Palaniappan K."/>
            <person name="Mavromatis K."/>
            <person name="Liolios K."/>
            <person name="Brettin T."/>
            <person name="Fiebig A."/>
            <person name="Rohde M."/>
            <person name="Abt B."/>
            <person name="Goker M."/>
            <person name="Detter J.C."/>
            <person name="Woyke T."/>
            <person name="Bristow J."/>
            <person name="Eisen J.A."/>
            <person name="Markowitz V."/>
            <person name="Hugenholtz P."/>
            <person name="Kyrpides N.C."/>
            <person name="Klenk H.P."/>
            <person name="Lapidus A."/>
        </authorList>
    </citation>
    <scope>NUCLEOTIDE SEQUENCE [LARGE SCALE GENOMIC DNA]</scope>
    <source>
        <strain evidence="4">DSM 44963</strain>
    </source>
</reference>
<dbReference type="InterPro" id="IPR036291">
    <property type="entry name" value="NAD(P)-bd_dom_sf"/>
</dbReference>
<dbReference type="PANTHER" id="PTHR44154">
    <property type="entry name" value="QUINONE OXIDOREDUCTASE"/>
    <property type="match status" value="1"/>
</dbReference>
<dbReference type="InParanoid" id="D6U439"/>
<evidence type="ECO:0000259" key="2">
    <source>
        <dbReference type="SMART" id="SM00829"/>
    </source>
</evidence>
<evidence type="ECO:0000313" key="4">
    <source>
        <dbReference type="Proteomes" id="UP000004508"/>
    </source>
</evidence>
<dbReference type="InterPro" id="IPR011032">
    <property type="entry name" value="GroES-like_sf"/>
</dbReference>
<keyword evidence="4" id="KW-1185">Reference proteome</keyword>
<dbReference type="eggNOG" id="COG0604">
    <property type="taxonomic scope" value="Bacteria"/>
</dbReference>
<dbReference type="AlphaFoldDB" id="D6U439"/>
<evidence type="ECO:0000313" key="3">
    <source>
        <dbReference type="EMBL" id="EFH81277.1"/>
    </source>
</evidence>
<feature type="domain" description="Enoyl reductase (ER)" evidence="2">
    <location>
        <begin position="10"/>
        <end position="315"/>
    </location>
</feature>
<dbReference type="InterPro" id="IPR051603">
    <property type="entry name" value="Zinc-ADH_QOR/CCCR"/>
</dbReference>
<accession>D6U439</accession>
<dbReference type="InterPro" id="IPR020843">
    <property type="entry name" value="ER"/>
</dbReference>
<dbReference type="SUPFAM" id="SSF51735">
    <property type="entry name" value="NAD(P)-binding Rossmann-fold domains"/>
    <property type="match status" value="1"/>
</dbReference>
<dbReference type="Pfam" id="PF08240">
    <property type="entry name" value="ADH_N"/>
    <property type="match status" value="1"/>
</dbReference>
<dbReference type="InterPro" id="IPR013154">
    <property type="entry name" value="ADH-like_N"/>
</dbReference>
<dbReference type="STRING" id="485913.Krac_1985"/>
<organism evidence="3 4">
    <name type="scientific">Ktedonobacter racemifer DSM 44963</name>
    <dbReference type="NCBI Taxonomy" id="485913"/>
    <lineage>
        <taxon>Bacteria</taxon>
        <taxon>Bacillati</taxon>
        <taxon>Chloroflexota</taxon>
        <taxon>Ktedonobacteria</taxon>
        <taxon>Ktedonobacterales</taxon>
        <taxon>Ktedonobacteraceae</taxon>
        <taxon>Ktedonobacter</taxon>
    </lineage>
</organism>
<dbReference type="Pfam" id="PF13602">
    <property type="entry name" value="ADH_zinc_N_2"/>
    <property type="match status" value="1"/>
</dbReference>
<dbReference type="Gene3D" id="3.90.180.10">
    <property type="entry name" value="Medium-chain alcohol dehydrogenases, catalytic domain"/>
    <property type="match status" value="1"/>
</dbReference>